<feature type="compositionally biased region" description="Basic and acidic residues" evidence="1">
    <location>
        <begin position="636"/>
        <end position="657"/>
    </location>
</feature>
<feature type="region of interest" description="Disordered" evidence="1">
    <location>
        <begin position="359"/>
        <end position="431"/>
    </location>
</feature>
<accession>A0A9P7MGM3</accession>
<dbReference type="OrthoDB" id="5226662at2759"/>
<feature type="compositionally biased region" description="Basic and acidic residues" evidence="1">
    <location>
        <begin position="499"/>
        <end position="518"/>
    </location>
</feature>
<feature type="compositionally biased region" description="Polar residues" evidence="1">
    <location>
        <begin position="261"/>
        <end position="270"/>
    </location>
</feature>
<feature type="compositionally biased region" description="Low complexity" evidence="1">
    <location>
        <begin position="402"/>
        <end position="413"/>
    </location>
</feature>
<feature type="compositionally biased region" description="Basic and acidic residues" evidence="1">
    <location>
        <begin position="272"/>
        <end position="290"/>
    </location>
</feature>
<feature type="region of interest" description="Disordered" evidence="1">
    <location>
        <begin position="242"/>
        <end position="324"/>
    </location>
</feature>
<sequence>MGPGSTLEHIDAVDAFANTLYVRLKASSGSPFAEVATTVRRLQHALRHLRVEAADPDSLLQNVENPIYERQLCPLVQDCEYALRQLEAALERWKAGAGGVGTGQTEALADRVAAVRARLVREKTSVDMFLDTVQLHNPANNAPEVLAETTSDTSLERIKDKVDRIAEALFPQRHTSSSDGTSADEDQMWQEFQSRLEKAGFSSHVLHRHKVVLRAYIRELQSMSPADGGAPPTVRQLLEHEARTKQTSPPVPPKEPLSPVYSKSSKQLSRPSADDITYRPSLNRDHRMSEHGSPLTSPHLRAGSSSFSSEQDGEQRESESNGSLALISTKDLVALDGIESLMTNTHLNSAASHPPIARHIRSSSSSFPSVMAGSRSPPPYPASSGQRSTYPSRRSSLAGRQPSSYAPASSSSPRTTARLAPDRYGKDIPMDAPWTKVNRSLVSPEVLERAGVRYEARPEYVAILGRLSREQLAEYARKSAHCRAARSSYPGHAPPRRANLRDDAARHPADSKKNHQDNSDESSWNESDTSDYDDDENPPEREREPKRHSYIVSPPNECKSSTSATEKPKPILKNKNENHVRFDPEPHELKKISTSPRPYDDDHRNGHGARRQETGSRRHRDSRDRDTRHHRPARRHSSDRGDRERRRDRRDRRDERHGRRKTWGETIGAVGIGGAAASLLGVLTEAAVGM</sequence>
<name>A0A9P7MGM3_9HYPO</name>
<gene>
    <name evidence="3" type="ORF">E4U60_006495</name>
</gene>
<feature type="compositionally biased region" description="Basic and acidic residues" evidence="1">
    <location>
        <begin position="598"/>
        <end position="627"/>
    </location>
</feature>
<feature type="compositionally biased region" description="Basic and acidic residues" evidence="1">
    <location>
        <begin position="420"/>
        <end position="429"/>
    </location>
</feature>
<evidence type="ECO:0000256" key="1">
    <source>
        <dbReference type="SAM" id="MobiDB-lite"/>
    </source>
</evidence>
<evidence type="ECO:0000313" key="3">
    <source>
        <dbReference type="EMBL" id="KAG5943757.1"/>
    </source>
</evidence>
<dbReference type="EMBL" id="SRPO01000063">
    <property type="protein sequence ID" value="KAG5943757.1"/>
    <property type="molecule type" value="Genomic_DNA"/>
</dbReference>
<proteinExistence type="predicted"/>
<feature type="region of interest" description="Disordered" evidence="1">
    <location>
        <begin position="482"/>
        <end position="665"/>
    </location>
</feature>
<feature type="compositionally biased region" description="Basic and acidic residues" evidence="1">
    <location>
        <begin position="566"/>
        <end position="591"/>
    </location>
</feature>
<feature type="compositionally biased region" description="Acidic residues" evidence="1">
    <location>
        <begin position="528"/>
        <end position="537"/>
    </location>
</feature>
<protein>
    <recommendedName>
        <fullName evidence="2">DUF8035 domain-containing protein</fullName>
    </recommendedName>
</protein>
<feature type="domain" description="DUF8035" evidence="2">
    <location>
        <begin position="432"/>
        <end position="485"/>
    </location>
</feature>
<reference evidence="3 4" key="1">
    <citation type="journal article" date="2020" name="bioRxiv">
        <title>Whole genome comparisons of ergot fungi reveals the divergence and evolution of species within the genus Claviceps are the result of varying mechanisms driving genome evolution and host range expansion.</title>
        <authorList>
            <person name="Wyka S.A."/>
            <person name="Mondo S.J."/>
            <person name="Liu M."/>
            <person name="Dettman J."/>
            <person name="Nalam V."/>
            <person name="Broders K.D."/>
        </authorList>
    </citation>
    <scope>NUCLEOTIDE SEQUENCE [LARGE SCALE GENOMIC DNA]</scope>
    <source>
        <strain evidence="3 4">CCC 1485</strain>
    </source>
</reference>
<dbReference type="AlphaFoldDB" id="A0A9P7MGM3"/>
<comment type="caution">
    <text evidence="3">The sequence shown here is derived from an EMBL/GenBank/DDBJ whole genome shotgun (WGS) entry which is preliminary data.</text>
</comment>
<organism evidence="3 4">
    <name type="scientific">Claviceps pazoutovae</name>
    <dbReference type="NCBI Taxonomy" id="1649127"/>
    <lineage>
        <taxon>Eukaryota</taxon>
        <taxon>Fungi</taxon>
        <taxon>Dikarya</taxon>
        <taxon>Ascomycota</taxon>
        <taxon>Pezizomycotina</taxon>
        <taxon>Sordariomycetes</taxon>
        <taxon>Hypocreomycetidae</taxon>
        <taxon>Hypocreales</taxon>
        <taxon>Clavicipitaceae</taxon>
        <taxon>Claviceps</taxon>
    </lineage>
</organism>
<keyword evidence="4" id="KW-1185">Reference proteome</keyword>
<evidence type="ECO:0000313" key="4">
    <source>
        <dbReference type="Proteomes" id="UP000706124"/>
    </source>
</evidence>
<feature type="compositionally biased region" description="Basic and acidic residues" evidence="1">
    <location>
        <begin position="538"/>
        <end position="547"/>
    </location>
</feature>
<dbReference type="Pfam" id="PF26118">
    <property type="entry name" value="DUF8035"/>
    <property type="match status" value="1"/>
</dbReference>
<dbReference type="InterPro" id="IPR058348">
    <property type="entry name" value="DUF8035"/>
</dbReference>
<dbReference type="PANTHER" id="PTHR42081">
    <property type="entry name" value="ZINC FINGER PROTEIN DHHC DOMAIN CONTAINING PROTEIN"/>
    <property type="match status" value="1"/>
</dbReference>
<feature type="compositionally biased region" description="Polar residues" evidence="1">
    <location>
        <begin position="383"/>
        <end position="395"/>
    </location>
</feature>
<dbReference type="Proteomes" id="UP000706124">
    <property type="component" value="Unassembled WGS sequence"/>
</dbReference>
<dbReference type="PANTHER" id="PTHR42081:SF2">
    <property type="entry name" value="NIPPED-B-LIKE PROTEIN B"/>
    <property type="match status" value="1"/>
</dbReference>
<evidence type="ECO:0000259" key="2">
    <source>
        <dbReference type="Pfam" id="PF26118"/>
    </source>
</evidence>